<feature type="transmembrane region" description="Helical" evidence="2">
    <location>
        <begin position="53"/>
        <end position="74"/>
    </location>
</feature>
<dbReference type="AlphaFoldDB" id="A0AAF0BSY1"/>
<feature type="transmembrane region" description="Helical" evidence="2">
    <location>
        <begin position="402"/>
        <end position="418"/>
    </location>
</feature>
<dbReference type="RefSeq" id="WP_272738595.1">
    <property type="nucleotide sequence ID" value="NZ_CP116942.1"/>
</dbReference>
<keyword evidence="2" id="KW-1133">Transmembrane helix</keyword>
<keyword evidence="2" id="KW-0812">Transmembrane</keyword>
<evidence type="ECO:0000256" key="2">
    <source>
        <dbReference type="SAM" id="Phobius"/>
    </source>
</evidence>
<evidence type="ECO:0000313" key="4">
    <source>
        <dbReference type="Proteomes" id="UP001216390"/>
    </source>
</evidence>
<dbReference type="Proteomes" id="UP001216390">
    <property type="component" value="Chromosome"/>
</dbReference>
<protein>
    <recommendedName>
        <fullName evidence="5">DUF2029 domain-containing protein</fullName>
    </recommendedName>
</protein>
<feature type="region of interest" description="Disordered" evidence="1">
    <location>
        <begin position="423"/>
        <end position="446"/>
    </location>
</feature>
<feature type="transmembrane region" description="Helical" evidence="2">
    <location>
        <begin position="351"/>
        <end position="371"/>
    </location>
</feature>
<keyword evidence="4" id="KW-1185">Reference proteome</keyword>
<dbReference type="KEGG" id="ima:PO878_10120"/>
<gene>
    <name evidence="3" type="ORF">PO878_10120</name>
</gene>
<feature type="transmembrane region" description="Helical" evidence="2">
    <location>
        <begin position="212"/>
        <end position="232"/>
    </location>
</feature>
<organism evidence="3 4">
    <name type="scientific">Iamia majanohamensis</name>
    <dbReference type="NCBI Taxonomy" id="467976"/>
    <lineage>
        <taxon>Bacteria</taxon>
        <taxon>Bacillati</taxon>
        <taxon>Actinomycetota</taxon>
        <taxon>Acidimicrobiia</taxon>
        <taxon>Acidimicrobiales</taxon>
        <taxon>Iamiaceae</taxon>
        <taxon>Iamia</taxon>
    </lineage>
</organism>
<evidence type="ECO:0000313" key="3">
    <source>
        <dbReference type="EMBL" id="WCO69081.1"/>
    </source>
</evidence>
<evidence type="ECO:0008006" key="5">
    <source>
        <dbReference type="Google" id="ProtNLM"/>
    </source>
</evidence>
<proteinExistence type="predicted"/>
<feature type="transmembrane region" description="Helical" evidence="2">
    <location>
        <begin position="80"/>
        <end position="99"/>
    </location>
</feature>
<feature type="transmembrane region" description="Helical" evidence="2">
    <location>
        <begin position="295"/>
        <end position="316"/>
    </location>
</feature>
<sequence>MQVIEPLDRAHEGGVPEPARPVGGVAPATWVAAAGLLVALAGFVLAQRASGAISGLTALWLVHAVGLPLVLAALRPRLPRLLIAATLVVAVAWPGYLVVQRIVDPPASQLAGHDGGVWVTRAAAEDVLHGRNPYAQTFDDDLPAEWLRISTGGEPFANPITTIYPYLPGAFLAVAPLAALPGGTDLGDPRVLMLATFALAMLLVARDRSPGWARVATLAASTGPLVAIHLAYGTNDTWSAALVVVAALLATRWPRTAALALGLAISVKFLVVLAVLPFGLWLWDRGGWAALRRWWPTPAFLLATCLPFLVAGPRAFLDDTLLFWAGANDRPFPTSGFGLPAVAPDVFQGPLLGLTTLLLALAGLAGAVLLVRRLPGHPGILPVATAVAMVGVLVPARTFQGNYLVAVAGLLATGWLVVGDRRGGAEPEGADRPDDAAADREVPAAT</sequence>
<feature type="transmembrane region" description="Helical" evidence="2">
    <location>
        <begin position="258"/>
        <end position="283"/>
    </location>
</feature>
<accession>A0AAF0BSY1</accession>
<feature type="transmembrane region" description="Helical" evidence="2">
    <location>
        <begin position="28"/>
        <end position="46"/>
    </location>
</feature>
<dbReference type="EMBL" id="CP116942">
    <property type="protein sequence ID" value="WCO69081.1"/>
    <property type="molecule type" value="Genomic_DNA"/>
</dbReference>
<evidence type="ECO:0000256" key="1">
    <source>
        <dbReference type="SAM" id="MobiDB-lite"/>
    </source>
</evidence>
<keyword evidence="2" id="KW-0472">Membrane</keyword>
<reference evidence="3" key="1">
    <citation type="submission" date="2023-01" db="EMBL/GenBank/DDBJ databases">
        <title>The diversity of Class Acidimicrobiia in South China Sea sediment environments and the proposal of Iamia marina sp. nov., a novel species of the genus Iamia.</title>
        <authorList>
            <person name="He Y."/>
            <person name="Tian X."/>
        </authorList>
    </citation>
    <scope>NUCLEOTIDE SEQUENCE</scope>
    <source>
        <strain evidence="3">DSM 19957</strain>
    </source>
</reference>
<name>A0AAF0BSY1_9ACTN</name>
<feature type="transmembrane region" description="Helical" evidence="2">
    <location>
        <begin position="378"/>
        <end position="396"/>
    </location>
</feature>